<feature type="transmembrane region" description="Helical" evidence="8">
    <location>
        <begin position="265"/>
        <end position="287"/>
    </location>
</feature>
<evidence type="ECO:0000256" key="2">
    <source>
        <dbReference type="ARBA" id="ARBA00022448"/>
    </source>
</evidence>
<feature type="transmembrane region" description="Helical" evidence="8">
    <location>
        <begin position="54"/>
        <end position="71"/>
    </location>
</feature>
<dbReference type="SUPFAM" id="SSF103473">
    <property type="entry name" value="MFS general substrate transporter"/>
    <property type="match status" value="1"/>
</dbReference>
<sequence>MRTGRMGSRWWALGALSFAELLVMIDNTIVNVALPTLARDLDAGISGLQWIVDAYTLVFAGLLLTGGYLGDRFGHRRMLLTGIAGFMAVSVLAASSQNLGQLIASRGGLGLFAALVFPATLAIITTIFVDAKERAMAVGIWAAVSGIAVAIGPVLGGWLLEHFSWTSVFWVNVPFGLAALIVILAVVPGTRPLAVPRFDSIGVGLSVAGLGLLTYTLIEAPHVGWGEVRTVLGIIAALTILSVFVVTQLRIAHPILDVRLFANRHFATAAGMISVAFFALFGFIFLITQFFQAVKGYGPLAAGVRTLPFAVVMAALSPVAMALSHRFGPRFVAVAGAFLMSGGFALVEISSRASGYWELIVWSMSLMAAGLAFISGPCTQLIMDALRPEQAGAGSAVNDTTREIGGTLGVAVLGSILTSAYVAGIGDRLSGSGLPREVVATAEQSVMAGVEVAGRVPAEMSDPVRAAVQQVFMDGLHNAVWAAVAITAAAGVTAAFLLRGTVAGRHAVPFETHPPQAPDAPQGAVETHPPQAPDAPQGAVETHPPQAPDAPQGAVGTHPPQAPDAPQGAASTGAGDTSQVEREVPAGTA</sequence>
<gene>
    <name evidence="10" type="ORF">SAMN04488548_13624</name>
</gene>
<feature type="transmembrane region" description="Helical" evidence="8">
    <location>
        <begin position="307"/>
        <end position="324"/>
    </location>
</feature>
<dbReference type="Gene3D" id="1.20.1720.10">
    <property type="entry name" value="Multidrug resistance protein D"/>
    <property type="match status" value="1"/>
</dbReference>
<dbReference type="CDD" id="cd17321">
    <property type="entry name" value="MFS_MMR_MDR_like"/>
    <property type="match status" value="1"/>
</dbReference>
<dbReference type="PANTHER" id="PTHR42718">
    <property type="entry name" value="MAJOR FACILITATOR SUPERFAMILY MULTIDRUG TRANSPORTER MFSC"/>
    <property type="match status" value="1"/>
</dbReference>
<dbReference type="Gene3D" id="1.20.1250.20">
    <property type="entry name" value="MFS general substrate transporter like domains"/>
    <property type="match status" value="1"/>
</dbReference>
<evidence type="ECO:0000256" key="7">
    <source>
        <dbReference type="SAM" id="MobiDB-lite"/>
    </source>
</evidence>
<evidence type="ECO:0000256" key="3">
    <source>
        <dbReference type="ARBA" id="ARBA00022475"/>
    </source>
</evidence>
<feature type="transmembrane region" description="Helical" evidence="8">
    <location>
        <begin position="331"/>
        <end position="347"/>
    </location>
</feature>
<dbReference type="InterPro" id="IPR020846">
    <property type="entry name" value="MFS_dom"/>
</dbReference>
<evidence type="ECO:0000256" key="6">
    <source>
        <dbReference type="ARBA" id="ARBA00023136"/>
    </source>
</evidence>
<proteinExistence type="predicted"/>
<feature type="transmembrane region" description="Helical" evidence="8">
    <location>
        <begin position="136"/>
        <end position="159"/>
    </location>
</feature>
<feature type="transmembrane region" description="Helical" evidence="8">
    <location>
        <begin position="404"/>
        <end position="426"/>
    </location>
</feature>
<dbReference type="InterPro" id="IPR011701">
    <property type="entry name" value="MFS"/>
</dbReference>
<comment type="subcellular location">
    <subcellularLocation>
        <location evidence="1">Cell membrane</location>
        <topology evidence="1">Multi-pass membrane protein</topology>
    </subcellularLocation>
</comment>
<evidence type="ECO:0000256" key="1">
    <source>
        <dbReference type="ARBA" id="ARBA00004651"/>
    </source>
</evidence>
<keyword evidence="2" id="KW-0813">Transport</keyword>
<feature type="transmembrane region" description="Helical" evidence="8">
    <location>
        <begin position="108"/>
        <end position="129"/>
    </location>
</feature>
<evidence type="ECO:0000313" key="10">
    <source>
        <dbReference type="EMBL" id="SDU78480.1"/>
    </source>
</evidence>
<reference evidence="10 11" key="1">
    <citation type="submission" date="2016-10" db="EMBL/GenBank/DDBJ databases">
        <authorList>
            <person name="de Groot N.N."/>
        </authorList>
    </citation>
    <scope>NUCLEOTIDE SEQUENCE [LARGE SCALE GENOMIC DNA]</scope>
    <source>
        <strain evidence="10 11">DSM 44215</strain>
    </source>
</reference>
<evidence type="ECO:0000256" key="8">
    <source>
        <dbReference type="SAM" id="Phobius"/>
    </source>
</evidence>
<keyword evidence="5 8" id="KW-1133">Transmembrane helix</keyword>
<dbReference type="GO" id="GO:0005886">
    <property type="term" value="C:plasma membrane"/>
    <property type="evidence" value="ECO:0007669"/>
    <property type="project" value="UniProtKB-SubCell"/>
</dbReference>
<name>A0A1H2LBP1_9ACTN</name>
<accession>A0A1H2LBP1</accession>
<feature type="region of interest" description="Disordered" evidence="7">
    <location>
        <begin position="508"/>
        <end position="589"/>
    </location>
</feature>
<dbReference type="GO" id="GO:0022857">
    <property type="term" value="F:transmembrane transporter activity"/>
    <property type="evidence" value="ECO:0007669"/>
    <property type="project" value="InterPro"/>
</dbReference>
<feature type="transmembrane region" description="Helical" evidence="8">
    <location>
        <begin position="12"/>
        <end position="34"/>
    </location>
</feature>
<dbReference type="InterPro" id="IPR036259">
    <property type="entry name" value="MFS_trans_sf"/>
</dbReference>
<dbReference type="AlphaFoldDB" id="A0A1H2LBP1"/>
<feature type="transmembrane region" description="Helical" evidence="8">
    <location>
        <begin position="165"/>
        <end position="186"/>
    </location>
</feature>
<keyword evidence="4 8" id="KW-0812">Transmembrane</keyword>
<dbReference type="Pfam" id="PF07690">
    <property type="entry name" value="MFS_1"/>
    <property type="match status" value="1"/>
</dbReference>
<dbReference type="PROSITE" id="PS50850">
    <property type="entry name" value="MFS"/>
    <property type="match status" value="1"/>
</dbReference>
<evidence type="ECO:0000259" key="9">
    <source>
        <dbReference type="PROSITE" id="PS50850"/>
    </source>
</evidence>
<feature type="transmembrane region" description="Helical" evidence="8">
    <location>
        <begin position="78"/>
        <end position="96"/>
    </location>
</feature>
<dbReference type="NCBIfam" id="TIGR00711">
    <property type="entry name" value="efflux_EmrB"/>
    <property type="match status" value="1"/>
</dbReference>
<keyword evidence="6 8" id="KW-0472">Membrane</keyword>
<feature type="transmembrane region" description="Helical" evidence="8">
    <location>
        <begin position="359"/>
        <end position="383"/>
    </location>
</feature>
<dbReference type="PANTHER" id="PTHR42718:SF42">
    <property type="entry name" value="EXPORT PROTEIN"/>
    <property type="match status" value="1"/>
</dbReference>
<evidence type="ECO:0000256" key="5">
    <source>
        <dbReference type="ARBA" id="ARBA00022989"/>
    </source>
</evidence>
<organism evidence="10 11">
    <name type="scientific">Gordonia westfalica</name>
    <dbReference type="NCBI Taxonomy" id="158898"/>
    <lineage>
        <taxon>Bacteria</taxon>
        <taxon>Bacillati</taxon>
        <taxon>Actinomycetota</taxon>
        <taxon>Actinomycetes</taxon>
        <taxon>Mycobacteriales</taxon>
        <taxon>Gordoniaceae</taxon>
        <taxon>Gordonia</taxon>
    </lineage>
</organism>
<dbReference type="InterPro" id="IPR004638">
    <property type="entry name" value="EmrB-like"/>
</dbReference>
<feature type="transmembrane region" description="Helical" evidence="8">
    <location>
        <begin position="198"/>
        <end position="218"/>
    </location>
</feature>
<dbReference type="STRING" id="158898.SAMN04488548_13624"/>
<feature type="transmembrane region" description="Helical" evidence="8">
    <location>
        <begin position="479"/>
        <end position="498"/>
    </location>
</feature>
<keyword evidence="3" id="KW-1003">Cell membrane</keyword>
<dbReference type="Proteomes" id="UP000183180">
    <property type="component" value="Unassembled WGS sequence"/>
</dbReference>
<dbReference type="RefSeq" id="WP_244278407.1">
    <property type="nucleotide sequence ID" value="NZ_FNLM01000036.1"/>
</dbReference>
<evidence type="ECO:0000313" key="11">
    <source>
        <dbReference type="Proteomes" id="UP000183180"/>
    </source>
</evidence>
<protein>
    <submittedName>
        <fullName evidence="10">Drug resistance transporter, EmrB/QacA subfamily</fullName>
    </submittedName>
</protein>
<evidence type="ECO:0000256" key="4">
    <source>
        <dbReference type="ARBA" id="ARBA00022692"/>
    </source>
</evidence>
<feature type="domain" description="Major facilitator superfamily (MFS) profile" evidence="9">
    <location>
        <begin position="12"/>
        <end position="460"/>
    </location>
</feature>
<feature type="compositionally biased region" description="Basic and acidic residues" evidence="7">
    <location>
        <begin position="579"/>
        <end position="589"/>
    </location>
</feature>
<feature type="transmembrane region" description="Helical" evidence="8">
    <location>
        <begin position="230"/>
        <end position="253"/>
    </location>
</feature>
<dbReference type="EMBL" id="FNLM01000036">
    <property type="protein sequence ID" value="SDU78480.1"/>
    <property type="molecule type" value="Genomic_DNA"/>
</dbReference>